<feature type="signal peptide" evidence="1">
    <location>
        <begin position="1"/>
        <end position="27"/>
    </location>
</feature>
<name>B8I9Y8_METNO</name>
<dbReference type="STRING" id="460265.Mnod_2236"/>
<evidence type="ECO:0000256" key="1">
    <source>
        <dbReference type="SAM" id="SignalP"/>
    </source>
</evidence>
<dbReference type="Proteomes" id="UP000008207">
    <property type="component" value="Plasmid pMNOD02"/>
</dbReference>
<organism evidence="2 4">
    <name type="scientific">Methylobacterium nodulans (strain LMG 21967 / CNCM I-2342 / ORS 2060)</name>
    <dbReference type="NCBI Taxonomy" id="460265"/>
    <lineage>
        <taxon>Bacteria</taxon>
        <taxon>Pseudomonadati</taxon>
        <taxon>Pseudomonadota</taxon>
        <taxon>Alphaproteobacteria</taxon>
        <taxon>Hyphomicrobiales</taxon>
        <taxon>Methylobacteriaceae</taxon>
        <taxon>Methylobacterium</taxon>
    </lineage>
</organism>
<keyword evidence="4" id="KW-1185">Reference proteome</keyword>
<sequence length="122" mass="13594">MRPWHRGLWQGGAVLLFSLGLAHPAPAAETFRQLTGPQIRARLTGKEVTDEVHWAYRFEPGGRLQTVSMGRARTGIWRLQGDALCLNADPCLQVWMAGTHVEFRRDGALPEEGVLQAPARRP</sequence>
<dbReference type="RefSeq" id="WP_012631193.1">
    <property type="nucleotide sequence ID" value="NC_011887.1"/>
</dbReference>
<evidence type="ECO:0000313" key="3">
    <source>
        <dbReference type="EMBL" id="ACL62991.1"/>
    </source>
</evidence>
<dbReference type="EMBL" id="CP001349">
    <property type="protein sequence ID" value="ACL57216.1"/>
    <property type="molecule type" value="Genomic_DNA"/>
</dbReference>
<accession>B8I9Y8</accession>
<dbReference type="Proteomes" id="UP000008207">
    <property type="component" value="Chromosome"/>
</dbReference>
<reference evidence="4" key="2">
    <citation type="submission" date="2009-01" db="EMBL/GenBank/DDBJ databases">
        <title>Complete sequence of plasmid 2 of Methylobacterium nodulans ORS 2060.</title>
        <authorList>
            <consortium name="US DOE Joint Genome Institute"/>
            <person name="Lucas S."/>
            <person name="Copeland A."/>
            <person name="Lapidus A."/>
            <person name="Glavina del Rio T."/>
            <person name="Dalin E."/>
            <person name="Tice H."/>
            <person name="Bruce D."/>
            <person name="Goodwin L."/>
            <person name="Pitluck S."/>
            <person name="Sims D."/>
            <person name="Brettin T."/>
            <person name="Detter J.C."/>
            <person name="Han C."/>
            <person name="Larimer F."/>
            <person name="Land M."/>
            <person name="Hauser L."/>
            <person name="Kyrpides N."/>
            <person name="Ivanova N."/>
            <person name="Marx C.J."/>
            <person name="Richardson P."/>
        </authorList>
    </citation>
    <scope>NUCLEOTIDE SEQUENCE [LARGE SCALE GENOMIC DNA]</scope>
    <source>
        <strain evidence="4">LMG 21967 / CNCM I-2342 / ORS 2060</strain>
        <plasmid evidence="4">Plasmid pMNOD02</plasmid>
    </source>
</reference>
<gene>
    <name evidence="2" type="ordered locus">Mnod_2236</name>
    <name evidence="3" type="ordered locus">Mnod_7992</name>
</gene>
<reference evidence="3" key="3">
    <citation type="submission" date="2009-01" db="EMBL/GenBank/DDBJ databases">
        <title>Complete sequence of plasmid2 of Methylobacterium nodulans ORS 2060.</title>
        <authorList>
            <consortium name="US DOE Joint Genome Institute"/>
            <person name="Lucas S."/>
            <person name="Copeland A."/>
            <person name="Lapidus A."/>
            <person name="Glavina del Rio T."/>
            <person name="Dalin E."/>
            <person name="Tice H."/>
            <person name="Bruce D."/>
            <person name="Goodwin L."/>
            <person name="Pitluck S."/>
            <person name="Sims D."/>
            <person name="Brettin T."/>
            <person name="Detter J.C."/>
            <person name="Han C."/>
            <person name="Larimer F."/>
            <person name="Land M."/>
            <person name="Hauser L."/>
            <person name="Kyrpides N."/>
            <person name="Ivanova N."/>
            <person name="Marx C.J."/>
            <person name="Richardson P."/>
        </authorList>
    </citation>
    <scope>NUCLEOTIDE SEQUENCE</scope>
    <source>
        <strain evidence="3">ORS 2060</strain>
        <plasmid evidence="3">pMNOD02</plasmid>
    </source>
</reference>
<dbReference type="AlphaFoldDB" id="B8I9Y8"/>
<feature type="chain" id="PRO_5007911058" evidence="1">
    <location>
        <begin position="28"/>
        <end position="122"/>
    </location>
</feature>
<keyword evidence="3" id="KW-0614">Plasmid</keyword>
<proteinExistence type="predicted"/>
<protein>
    <submittedName>
        <fullName evidence="2">Uncharacterized protein</fullName>
    </submittedName>
</protein>
<dbReference type="KEGG" id="mno:Mnod_2236"/>
<geneLocation type="plasmid" evidence="3 4">
    <name>pMNOD02</name>
</geneLocation>
<keyword evidence="1" id="KW-0732">Signal</keyword>
<dbReference type="EMBL" id="CP001351">
    <property type="protein sequence ID" value="ACL62991.1"/>
    <property type="molecule type" value="Genomic_DNA"/>
</dbReference>
<dbReference type="KEGG" id="mno:Mnod_7992"/>
<reference evidence="2 4" key="1">
    <citation type="submission" date="2009-01" db="EMBL/GenBank/DDBJ databases">
        <title>Complete sequence of chromosome of Methylobacterium nodulans ORS 2060.</title>
        <authorList>
            <consortium name="US DOE Joint Genome Institute"/>
            <person name="Lucas S."/>
            <person name="Copeland A."/>
            <person name="Lapidus A."/>
            <person name="Glavina del Rio T."/>
            <person name="Dalin E."/>
            <person name="Tice H."/>
            <person name="Bruce D."/>
            <person name="Goodwin L."/>
            <person name="Pitluck S."/>
            <person name="Sims D."/>
            <person name="Brettin T."/>
            <person name="Detter J.C."/>
            <person name="Han C."/>
            <person name="Larimer F."/>
            <person name="Land M."/>
            <person name="Hauser L."/>
            <person name="Kyrpides N."/>
            <person name="Ivanova N."/>
            <person name="Marx C.J."/>
            <person name="Richardson P."/>
        </authorList>
    </citation>
    <scope>NUCLEOTIDE SEQUENCE [LARGE SCALE GENOMIC DNA]</scope>
    <source>
        <strain evidence="4">LMG 21967 / CNCM I-2342 / ORS 2060</strain>
        <strain evidence="2">ORS 2060</strain>
    </source>
</reference>
<dbReference type="eggNOG" id="ENOG50338D9">
    <property type="taxonomic scope" value="Bacteria"/>
</dbReference>
<evidence type="ECO:0000313" key="2">
    <source>
        <dbReference type="EMBL" id="ACL57216.1"/>
    </source>
</evidence>
<evidence type="ECO:0000313" key="4">
    <source>
        <dbReference type="Proteomes" id="UP000008207"/>
    </source>
</evidence>
<dbReference type="HOGENOM" id="CLU_159283_0_0_5"/>